<dbReference type="AlphaFoldDB" id="A0A4Z1HW79"/>
<protein>
    <submittedName>
        <fullName evidence="1">Uncharacterized protein</fullName>
    </submittedName>
</protein>
<evidence type="ECO:0000313" key="2">
    <source>
        <dbReference type="Proteomes" id="UP000297527"/>
    </source>
</evidence>
<comment type="caution">
    <text evidence="1">The sequence shown here is derived from an EMBL/GenBank/DDBJ whole genome shotgun (WGS) entry which is preliminary data.</text>
</comment>
<keyword evidence="2" id="KW-1185">Reference proteome</keyword>
<proteinExistence type="predicted"/>
<evidence type="ECO:0000313" key="1">
    <source>
        <dbReference type="EMBL" id="TGO53509.1"/>
    </source>
</evidence>
<gene>
    <name evidence="1" type="ORF">BCON_0122g00260</name>
</gene>
<dbReference type="OrthoDB" id="2906425at2759"/>
<organism evidence="1 2">
    <name type="scientific">Botryotinia convoluta</name>
    <dbReference type="NCBI Taxonomy" id="54673"/>
    <lineage>
        <taxon>Eukaryota</taxon>
        <taxon>Fungi</taxon>
        <taxon>Dikarya</taxon>
        <taxon>Ascomycota</taxon>
        <taxon>Pezizomycotina</taxon>
        <taxon>Leotiomycetes</taxon>
        <taxon>Helotiales</taxon>
        <taxon>Sclerotiniaceae</taxon>
        <taxon>Botryotinia</taxon>
    </lineage>
</organism>
<sequence length="283" mass="32213">MEPSLIVFKSVVTTNSSLNKYTYLPTLREPQPAGHLQTNITLWSASPTWIEHTYYIMATIDSVNDAISATDLSPTEHLLLKHFIKEAVEPKLAAQFIKSIIDRDSNNVEDNLRRVKKDWRNLASRLTVVEPISKPLDALVRERDGPYCTMSMFPENNTRPVSTPVESAHVITPSFLRDFESAEEGRLLRILETFISTPNVDRLNTLLSGQIQDNAIPLCNLWLLSQSVYKAFRAGHIEVRKSVDDPEDVDSGALQLETYKLAYKYPEPLKNLFLEMDFTFLDL</sequence>
<reference evidence="1 2" key="1">
    <citation type="submission" date="2017-12" db="EMBL/GenBank/DDBJ databases">
        <title>Comparative genomics of Botrytis spp.</title>
        <authorList>
            <person name="Valero-Jimenez C.A."/>
            <person name="Tapia P."/>
            <person name="Veloso J."/>
            <person name="Silva-Moreno E."/>
            <person name="Staats M."/>
            <person name="Valdes J.H."/>
            <person name="Van Kan J.A.L."/>
        </authorList>
    </citation>
    <scope>NUCLEOTIDE SEQUENCE [LARGE SCALE GENOMIC DNA]</scope>
    <source>
        <strain evidence="1 2">MUCL11595</strain>
    </source>
</reference>
<dbReference type="EMBL" id="PQXN01000122">
    <property type="protein sequence ID" value="TGO53509.1"/>
    <property type="molecule type" value="Genomic_DNA"/>
</dbReference>
<name>A0A4Z1HW79_9HELO</name>
<accession>A0A4Z1HW79</accession>
<dbReference type="Proteomes" id="UP000297527">
    <property type="component" value="Unassembled WGS sequence"/>
</dbReference>